<dbReference type="PANTHER" id="PTHR45913:SF22">
    <property type="entry name" value="SCAN BOX DOMAIN-CONTAINING PROTEIN"/>
    <property type="match status" value="1"/>
</dbReference>
<protein>
    <recommendedName>
        <fullName evidence="3">SCAN domain-containing protein 3</fullName>
    </recommendedName>
</protein>
<dbReference type="Proteomes" id="UP000595437">
    <property type="component" value="Chromosome 7"/>
</dbReference>
<dbReference type="PANTHER" id="PTHR45913">
    <property type="entry name" value="EPM2A-INTERACTING PROTEIN 1"/>
    <property type="match status" value="1"/>
</dbReference>
<dbReference type="AlphaFoldDB" id="A0A7T8HJ00"/>
<gene>
    <name evidence="1" type="ORF">FKW44_012055</name>
</gene>
<evidence type="ECO:0008006" key="3">
    <source>
        <dbReference type="Google" id="ProtNLM"/>
    </source>
</evidence>
<sequence length="63" mass="7036">FLHDRAIPIKNIIACATDGAPAMFGRYRGFATLLKKEVPDVLTVHFVLHRHNLVAKNIPDSLI</sequence>
<name>A0A7T8HJ00_CALRO</name>
<reference evidence="2" key="1">
    <citation type="submission" date="2021-01" db="EMBL/GenBank/DDBJ databases">
        <title>Caligus Genome Assembly.</title>
        <authorList>
            <person name="Gallardo-Escarate C."/>
        </authorList>
    </citation>
    <scope>NUCLEOTIDE SEQUENCE [LARGE SCALE GENOMIC DNA]</scope>
</reference>
<accession>A0A7T8HJ00</accession>
<proteinExistence type="predicted"/>
<feature type="non-terminal residue" evidence="1">
    <location>
        <position position="63"/>
    </location>
</feature>
<evidence type="ECO:0000313" key="1">
    <source>
        <dbReference type="EMBL" id="QQP50901.1"/>
    </source>
</evidence>
<dbReference type="OrthoDB" id="6378341at2759"/>
<feature type="non-terminal residue" evidence="1">
    <location>
        <position position="1"/>
    </location>
</feature>
<organism evidence="1 2">
    <name type="scientific">Caligus rogercresseyi</name>
    <name type="common">Sea louse</name>
    <dbReference type="NCBI Taxonomy" id="217165"/>
    <lineage>
        <taxon>Eukaryota</taxon>
        <taxon>Metazoa</taxon>
        <taxon>Ecdysozoa</taxon>
        <taxon>Arthropoda</taxon>
        <taxon>Crustacea</taxon>
        <taxon>Multicrustacea</taxon>
        <taxon>Hexanauplia</taxon>
        <taxon>Copepoda</taxon>
        <taxon>Siphonostomatoida</taxon>
        <taxon>Caligidae</taxon>
        <taxon>Caligus</taxon>
    </lineage>
</organism>
<keyword evidence="2" id="KW-1185">Reference proteome</keyword>
<evidence type="ECO:0000313" key="2">
    <source>
        <dbReference type="Proteomes" id="UP000595437"/>
    </source>
</evidence>
<dbReference type="EMBL" id="CP045896">
    <property type="protein sequence ID" value="QQP50901.1"/>
    <property type="molecule type" value="Genomic_DNA"/>
</dbReference>